<protein>
    <recommendedName>
        <fullName evidence="1">DUF5655 domain-containing protein</fullName>
    </recommendedName>
</protein>
<comment type="caution">
    <text evidence="2">The sequence shown here is derived from an EMBL/GenBank/DDBJ whole genome shotgun (WGS) entry which is preliminary data.</text>
</comment>
<dbReference type="RefSeq" id="WP_056752801.1">
    <property type="nucleotide sequence ID" value="NZ_JAVDRL010000001.1"/>
</dbReference>
<gene>
    <name evidence="2" type="ORF">J2800_000410</name>
</gene>
<dbReference type="InterPro" id="IPR043714">
    <property type="entry name" value="DUF5655"/>
</dbReference>
<dbReference type="Proteomes" id="UP001262754">
    <property type="component" value="Unassembled WGS sequence"/>
</dbReference>
<dbReference type="InterPro" id="IPR025629">
    <property type="entry name" value="DUF4287"/>
</dbReference>
<evidence type="ECO:0000259" key="1">
    <source>
        <dbReference type="Pfam" id="PF18899"/>
    </source>
</evidence>
<evidence type="ECO:0000313" key="3">
    <source>
        <dbReference type="Proteomes" id="UP001262754"/>
    </source>
</evidence>
<dbReference type="Pfam" id="PF18899">
    <property type="entry name" value="DUF5655"/>
    <property type="match status" value="1"/>
</dbReference>
<feature type="domain" description="DUF5655" evidence="1">
    <location>
        <begin position="88"/>
        <end position="187"/>
    </location>
</feature>
<dbReference type="EMBL" id="JAVDRL010000001">
    <property type="protein sequence ID" value="MDR6529695.1"/>
    <property type="molecule type" value="Genomic_DNA"/>
</dbReference>
<proteinExistence type="predicted"/>
<name>A0ABU1MV43_9CAUL</name>
<organism evidence="2 3">
    <name type="scientific">Caulobacter rhizosphaerae</name>
    <dbReference type="NCBI Taxonomy" id="2010972"/>
    <lineage>
        <taxon>Bacteria</taxon>
        <taxon>Pseudomonadati</taxon>
        <taxon>Pseudomonadota</taxon>
        <taxon>Alphaproteobacteria</taxon>
        <taxon>Caulobacterales</taxon>
        <taxon>Caulobacteraceae</taxon>
        <taxon>Caulobacter</taxon>
    </lineage>
</organism>
<evidence type="ECO:0000313" key="2">
    <source>
        <dbReference type="EMBL" id="MDR6529695.1"/>
    </source>
</evidence>
<reference evidence="2 3" key="1">
    <citation type="submission" date="2023-07" db="EMBL/GenBank/DDBJ databases">
        <title>Sorghum-associated microbial communities from plants grown in Nebraska, USA.</title>
        <authorList>
            <person name="Schachtman D."/>
        </authorList>
    </citation>
    <scope>NUCLEOTIDE SEQUENCE [LARGE SCALE GENOMIC DNA]</scope>
    <source>
        <strain evidence="2 3">DS2154</strain>
    </source>
</reference>
<keyword evidence="3" id="KW-1185">Reference proteome</keyword>
<dbReference type="Pfam" id="PF14117">
    <property type="entry name" value="DUF4287"/>
    <property type="match status" value="1"/>
</dbReference>
<accession>A0ABU1MV43</accession>
<sequence>MTEHLTERQRKWFASVREGLARDTGKSLEDWVAIARTCPETRPRAQLGWLKEHHGLGQNRASYVLSVAFPSERAWDNPDETRAALWTDPASLAILQAVEAAIADFDGLVVGQRKTYSAWSREFQFAAAKPVKGGTAVLGLAVPPDTSPRLLEPKTESWSERLKAKLPLRSPADVDGEVRALLKAAFERS</sequence>